<dbReference type="AlphaFoldDB" id="A0A5A8CJS8"/>
<organism evidence="1 5">
    <name type="scientific">Cafeteria roenbergensis</name>
    <name type="common">Marine flagellate</name>
    <dbReference type="NCBI Taxonomy" id="33653"/>
    <lineage>
        <taxon>Eukaryota</taxon>
        <taxon>Sar</taxon>
        <taxon>Stramenopiles</taxon>
        <taxon>Bigyra</taxon>
        <taxon>Opalozoa</taxon>
        <taxon>Bicosoecida</taxon>
        <taxon>Cafeteriaceae</taxon>
        <taxon>Cafeteria</taxon>
    </lineage>
</organism>
<gene>
    <name evidence="3" type="ORF">FNF27_06596</name>
    <name evidence="1" type="ORF">FNF29_03643</name>
    <name evidence="2" type="ORF">FNF31_01746</name>
</gene>
<protein>
    <submittedName>
        <fullName evidence="1">Uncharacterized protein</fullName>
    </submittedName>
</protein>
<evidence type="ECO:0000313" key="2">
    <source>
        <dbReference type="EMBL" id="KAA0165769.1"/>
    </source>
</evidence>
<name>A0A5A8CJS8_CAFRO</name>
<dbReference type="Proteomes" id="UP000325113">
    <property type="component" value="Unassembled WGS sequence"/>
</dbReference>
<proteinExistence type="predicted"/>
<keyword evidence="5" id="KW-1185">Reference proteome</keyword>
<reference evidence="4 5" key="1">
    <citation type="submission" date="2019-07" db="EMBL/GenBank/DDBJ databases">
        <title>Genomes of Cafeteria roenbergensis.</title>
        <authorList>
            <person name="Fischer M.G."/>
            <person name="Hackl T."/>
            <person name="Roman M."/>
        </authorList>
    </citation>
    <scope>NUCLEOTIDE SEQUENCE [LARGE SCALE GENOMIC DNA]</scope>
    <source>
        <strain evidence="1 5">BVI</strain>
        <strain evidence="2 6">Cflag</strain>
        <strain evidence="3 4">E4-10P</strain>
    </source>
</reference>
<evidence type="ECO:0000313" key="3">
    <source>
        <dbReference type="EMBL" id="KAA0170538.1"/>
    </source>
</evidence>
<comment type="caution">
    <text evidence="1">The sequence shown here is derived from an EMBL/GenBank/DDBJ whole genome shotgun (WGS) entry which is preliminary data.</text>
</comment>
<dbReference type="EMBL" id="VLTO01000060">
    <property type="protein sequence ID" value="KAA0170538.1"/>
    <property type="molecule type" value="Genomic_DNA"/>
</dbReference>
<dbReference type="EMBL" id="VLTM01000011">
    <property type="protein sequence ID" value="KAA0165769.1"/>
    <property type="molecule type" value="Genomic_DNA"/>
</dbReference>
<evidence type="ECO:0000313" key="6">
    <source>
        <dbReference type="Proteomes" id="UP000325113"/>
    </source>
</evidence>
<dbReference type="Proteomes" id="UP000323011">
    <property type="component" value="Unassembled WGS sequence"/>
</dbReference>
<dbReference type="Proteomes" id="UP000322899">
    <property type="component" value="Unassembled WGS sequence"/>
</dbReference>
<evidence type="ECO:0000313" key="5">
    <source>
        <dbReference type="Proteomes" id="UP000323011"/>
    </source>
</evidence>
<evidence type="ECO:0000313" key="4">
    <source>
        <dbReference type="Proteomes" id="UP000322899"/>
    </source>
</evidence>
<accession>A0A5A8CJS8</accession>
<sequence>MAASLPTAPYTSPQLDQTDVHIYFGSMRVLMCPVAGDASARPAGSLRPQEAAPEVVALTRKRLEGHGHLGAEYAHVYVPCVPAPDPLVEERAVAAADPLPAVLQRPLLKVAEGHSKEQIPAIRSGGRAAILLLDAESGAPVDPSAVAGQVQAVRLKGCGNYVAGEYGGRSLRFPHPGMPVAPMQKLNLMTFEADEQAVEVRGVAFPHTAEREAMMSAAVDASLRPLRLTAAIRPLAVQSFASGFDPSEPFPLLPKSVAVSTTLGERRVASHLLPGLLAAARLLLPGVAATGSYGDSAESAAAAAAALLPPSRRGEFVHKQWSDDGSFEETRHAVVPSFVAAGEPGAKYGGPADAAASEWLGTEEAAEHASGTPGVALAAVALTLPGWRRAAFERAAGRWLAARGPAGAALAAREGAPRSVVAHLYWRVGREAGAIREAMTRAGVSWGNYLDHGVEPHNNSHPNNLVVLPPSALPEPAAAAASAADASAASAASAGAAGRSWGALLAPLDLDMASLQVEAFDNASGERLSAEAFAETLEREGHELLSNLLGSTASTGLEGIDSGAGAPAAAQALHWALRDTLWAGFKAGRAAVAGSGPDDPHLTCPAVDRACRALCELALVLMADQVS</sequence>
<dbReference type="EMBL" id="VLTN01000019">
    <property type="protein sequence ID" value="KAA0152754.1"/>
    <property type="molecule type" value="Genomic_DNA"/>
</dbReference>
<evidence type="ECO:0000313" key="1">
    <source>
        <dbReference type="EMBL" id="KAA0152754.1"/>
    </source>
</evidence>